<dbReference type="HOGENOM" id="CLU_1078322_0_0_1"/>
<reference evidence="1 2" key="1">
    <citation type="journal article" date="2010" name="Nat. Biotechnol.">
        <title>Genome sequence of the model mushroom Schizophyllum commune.</title>
        <authorList>
            <person name="Ohm R.A."/>
            <person name="de Jong J.F."/>
            <person name="Lugones L.G."/>
            <person name="Aerts A."/>
            <person name="Kothe E."/>
            <person name="Stajich J.E."/>
            <person name="de Vries R.P."/>
            <person name="Record E."/>
            <person name="Levasseur A."/>
            <person name="Baker S.E."/>
            <person name="Bartholomew K.A."/>
            <person name="Coutinho P.M."/>
            <person name="Erdmann S."/>
            <person name="Fowler T.J."/>
            <person name="Gathman A.C."/>
            <person name="Lombard V."/>
            <person name="Henrissat B."/>
            <person name="Knabe N."/>
            <person name="Kuees U."/>
            <person name="Lilly W.W."/>
            <person name="Lindquist E."/>
            <person name="Lucas S."/>
            <person name="Magnuson J.K."/>
            <person name="Piumi F."/>
            <person name="Raudaskoski M."/>
            <person name="Salamov A."/>
            <person name="Schmutz J."/>
            <person name="Schwarze F.W.M.R."/>
            <person name="vanKuyk P.A."/>
            <person name="Horton J.S."/>
            <person name="Grigoriev I.V."/>
            <person name="Woesten H.A.B."/>
        </authorList>
    </citation>
    <scope>NUCLEOTIDE SEQUENCE [LARGE SCALE GENOMIC DNA]</scope>
    <source>
        <strain evidence="2">H4-8 / FGSC 9210</strain>
    </source>
</reference>
<dbReference type="Proteomes" id="UP000007431">
    <property type="component" value="Unassembled WGS sequence"/>
</dbReference>
<evidence type="ECO:0000313" key="1">
    <source>
        <dbReference type="EMBL" id="EFI94426.1"/>
    </source>
</evidence>
<gene>
    <name evidence="1" type="ORF">SCHCODRAFT_236551</name>
</gene>
<dbReference type="RefSeq" id="XP_003029329.1">
    <property type="nucleotide sequence ID" value="XM_003029283.1"/>
</dbReference>
<name>D8QBW2_SCHCM</name>
<proteinExistence type="predicted"/>
<dbReference type="KEGG" id="scm:SCHCO_02750908"/>
<keyword evidence="2" id="KW-1185">Reference proteome</keyword>
<accession>D8QBW2</accession>
<dbReference type="AlphaFoldDB" id="D8QBW2"/>
<dbReference type="VEuPathDB" id="FungiDB:SCHCODRAFT_02750908"/>
<organism evidence="2">
    <name type="scientific">Schizophyllum commune (strain H4-8 / FGSC 9210)</name>
    <name type="common">Split gill fungus</name>
    <dbReference type="NCBI Taxonomy" id="578458"/>
    <lineage>
        <taxon>Eukaryota</taxon>
        <taxon>Fungi</taxon>
        <taxon>Dikarya</taxon>
        <taxon>Basidiomycota</taxon>
        <taxon>Agaricomycotina</taxon>
        <taxon>Agaricomycetes</taxon>
        <taxon>Agaricomycetidae</taxon>
        <taxon>Agaricales</taxon>
        <taxon>Schizophyllaceae</taxon>
        <taxon>Schizophyllum</taxon>
    </lineage>
</organism>
<dbReference type="EMBL" id="GL377309">
    <property type="protein sequence ID" value="EFI94426.1"/>
    <property type="molecule type" value="Genomic_DNA"/>
</dbReference>
<evidence type="ECO:0000313" key="2">
    <source>
        <dbReference type="Proteomes" id="UP000007431"/>
    </source>
</evidence>
<sequence>MSSTTPACTNSSYSPRAAAVTDAALKGAHSYYFMIALCEGTIPPRLTPLQFVDDPQQRVDVAERIMCPDVQNQATIDRGRDVLQEAIMVGFRVSRDAHRLVSEVKQAITQALTLDEVLNLEARLHEPHPGAQENKAESFLCMIAAMDHTLDSTTALESWVTANIIPIIDMTAHTAAARYVLSPYMDLAPVPATFEKENKTHAPNFASSSPSASSMASVSLPRPVLASVHDPAIDAQINGALQSNGAWPSLSALSGWFF</sequence>
<dbReference type="InParanoid" id="D8QBW2"/>
<protein>
    <submittedName>
        <fullName evidence="1">Uncharacterized protein</fullName>
    </submittedName>
</protein>
<dbReference type="GeneID" id="9594079"/>